<keyword evidence="9" id="KW-0963">Cytoplasm</keyword>
<dbReference type="NCBIfam" id="TIGR01574">
    <property type="entry name" value="miaB-methiolase"/>
    <property type="match status" value="1"/>
</dbReference>
<dbReference type="InterPro" id="IPR058240">
    <property type="entry name" value="rSAM_sf"/>
</dbReference>
<evidence type="ECO:0000256" key="6">
    <source>
        <dbReference type="ARBA" id="ARBA00023004"/>
    </source>
</evidence>
<feature type="domain" description="TRAM" evidence="10">
    <location>
        <begin position="365"/>
        <end position="429"/>
    </location>
</feature>
<dbReference type="InterPro" id="IPR006463">
    <property type="entry name" value="MiaB_methiolase"/>
</dbReference>
<evidence type="ECO:0000256" key="9">
    <source>
        <dbReference type="HAMAP-Rule" id="MF_01864"/>
    </source>
</evidence>
<dbReference type="PANTHER" id="PTHR43020">
    <property type="entry name" value="CDK5 REGULATORY SUBUNIT-ASSOCIATED PROTEIN 1"/>
    <property type="match status" value="1"/>
</dbReference>
<evidence type="ECO:0000259" key="12">
    <source>
        <dbReference type="PROSITE" id="PS51918"/>
    </source>
</evidence>
<dbReference type="InterPro" id="IPR013848">
    <property type="entry name" value="Methylthiotransferase_N"/>
</dbReference>
<keyword evidence="3 9" id="KW-0808">Transferase</keyword>
<evidence type="ECO:0000256" key="4">
    <source>
        <dbReference type="ARBA" id="ARBA00022691"/>
    </source>
</evidence>
<reference evidence="13 14" key="1">
    <citation type="submission" date="2023-10" db="EMBL/GenBank/DDBJ databases">
        <title>Two novel species belonging to the OM43/NOR5 clade.</title>
        <authorList>
            <person name="Park M."/>
        </authorList>
    </citation>
    <scope>NUCLEOTIDE SEQUENCE [LARGE SCALE GENOMIC DNA]</scope>
    <source>
        <strain evidence="13 14">IMCC45268</strain>
    </source>
</reference>
<dbReference type="InterPro" id="IPR023404">
    <property type="entry name" value="rSAM_horseshoe"/>
</dbReference>
<dbReference type="PANTHER" id="PTHR43020:SF2">
    <property type="entry name" value="MITOCHONDRIAL TRNA METHYLTHIOTRANSFERASE CDK5RAP1"/>
    <property type="match status" value="1"/>
</dbReference>
<dbReference type="Proteomes" id="UP001626549">
    <property type="component" value="Chromosome"/>
</dbReference>
<comment type="catalytic activity">
    <reaction evidence="9">
        <text>N(6)-dimethylallyladenosine(37) in tRNA + (sulfur carrier)-SH + AH2 + 2 S-adenosyl-L-methionine = 2-methylsulfanyl-N(6)-dimethylallyladenosine(37) in tRNA + (sulfur carrier)-H + 5'-deoxyadenosine + L-methionine + A + S-adenosyl-L-homocysteine + 2 H(+)</text>
        <dbReference type="Rhea" id="RHEA:37067"/>
        <dbReference type="Rhea" id="RHEA-COMP:10375"/>
        <dbReference type="Rhea" id="RHEA-COMP:10376"/>
        <dbReference type="Rhea" id="RHEA-COMP:14737"/>
        <dbReference type="Rhea" id="RHEA-COMP:14739"/>
        <dbReference type="ChEBI" id="CHEBI:13193"/>
        <dbReference type="ChEBI" id="CHEBI:15378"/>
        <dbReference type="ChEBI" id="CHEBI:17319"/>
        <dbReference type="ChEBI" id="CHEBI:17499"/>
        <dbReference type="ChEBI" id="CHEBI:29917"/>
        <dbReference type="ChEBI" id="CHEBI:57844"/>
        <dbReference type="ChEBI" id="CHEBI:57856"/>
        <dbReference type="ChEBI" id="CHEBI:59789"/>
        <dbReference type="ChEBI" id="CHEBI:64428"/>
        <dbReference type="ChEBI" id="CHEBI:74415"/>
        <dbReference type="ChEBI" id="CHEBI:74417"/>
        <dbReference type="EC" id="2.8.4.3"/>
    </reaction>
</comment>
<dbReference type="NCBIfam" id="TIGR00089">
    <property type="entry name" value="MiaB/RimO family radical SAM methylthiotransferase"/>
    <property type="match status" value="1"/>
</dbReference>
<evidence type="ECO:0000313" key="13">
    <source>
        <dbReference type="EMBL" id="WOJ98620.1"/>
    </source>
</evidence>
<keyword evidence="7 9" id="KW-0411">Iron-sulfur</keyword>
<keyword evidence="2 9" id="KW-0004">4Fe-4S</keyword>
<dbReference type="Gene3D" id="3.40.50.12160">
    <property type="entry name" value="Methylthiotransferase, N-terminal domain"/>
    <property type="match status" value="1"/>
</dbReference>
<comment type="similarity">
    <text evidence="9">Belongs to the methylthiotransferase family. MiaB subfamily.</text>
</comment>
<dbReference type="EMBL" id="CP136865">
    <property type="protein sequence ID" value="WOJ98620.1"/>
    <property type="molecule type" value="Genomic_DNA"/>
</dbReference>
<dbReference type="Pfam" id="PF01938">
    <property type="entry name" value="TRAM"/>
    <property type="match status" value="1"/>
</dbReference>
<keyword evidence="4 9" id="KW-0949">S-adenosyl-L-methionine</keyword>
<protein>
    <recommendedName>
        <fullName evidence="8 9">tRNA-2-methylthio-N(6)-dimethylallyladenosine synthase</fullName>
        <ecNumber evidence="8 9">2.8.4.3</ecNumber>
    </recommendedName>
    <alternativeName>
        <fullName evidence="9">(Dimethylallyl)adenosine tRNA methylthiotransferase MiaB</fullName>
    </alternativeName>
    <alternativeName>
        <fullName evidence="9">tRNA-i(6)A37 methylthiotransferase</fullName>
    </alternativeName>
</protein>
<dbReference type="PROSITE" id="PS51918">
    <property type="entry name" value="RADICAL_SAM"/>
    <property type="match status" value="1"/>
</dbReference>
<dbReference type="PROSITE" id="PS50926">
    <property type="entry name" value="TRAM"/>
    <property type="match status" value="1"/>
</dbReference>
<comment type="function">
    <text evidence="1 9">Catalyzes the methylthiolation of N6-(dimethylallyl)adenosine (i(6)A), leading to the formation of 2-methylthio-N6-(dimethylallyl)adenosine (ms(2)i(6)A) at position 37 in tRNAs that read codons beginning with uridine.</text>
</comment>
<gene>
    <name evidence="9 13" type="primary">miaB</name>
    <name evidence="13" type="ORF">R0137_05910</name>
</gene>
<dbReference type="Pfam" id="PF00919">
    <property type="entry name" value="UPF0004"/>
    <property type="match status" value="1"/>
</dbReference>
<dbReference type="SFLD" id="SFLDG01082">
    <property type="entry name" value="B12-binding_domain_containing"/>
    <property type="match status" value="1"/>
</dbReference>
<evidence type="ECO:0000256" key="2">
    <source>
        <dbReference type="ARBA" id="ARBA00022485"/>
    </source>
</evidence>
<sequence>MNEYDSARMQDLLVDSHGLVPTDREDDADVILLNTCSIREKAQEKVFHQLGRWKNLKQKNPDLIIGVGGCVASQEGADIGKRAPYVDLVFGPQTLHRLPEMLDERRGSGNLVVDITFPEIEKFDRLPEPSVEGPSAFVSIMEGCSKYCSFCVVPYTRGEEVSRPLDDVIAEVASLASRGVREVNLLGQNVNAYRGESHEGDIVDFAELLHFVAAIPGIDRIRYTTSHPVEFSEALIQAYAEIPELVDHLHLPVQAGSDRVLANMKRGHTVLEYKSKIRKLRAIRPNISLSSDFIIGFPGETEADFAATMKLIDDIGFDMSFSFIYSARPGTPASDLNDDTDEDTKKSRLHILQARINQQAQAISRHMVGTRQRILITGPSRKDPGQLQGRTENNRVVNFSADDHSLIGQFADVTIGEALPNSLRGELIPGTAG</sequence>
<feature type="binding site" evidence="9">
    <location>
        <position position="148"/>
    </location>
    <ligand>
        <name>[4Fe-4S] cluster</name>
        <dbReference type="ChEBI" id="CHEBI:49883"/>
        <label>2</label>
        <note>4Fe-4S-S-AdoMet</note>
    </ligand>
</feature>
<proteinExistence type="inferred from homology"/>
<evidence type="ECO:0000259" key="11">
    <source>
        <dbReference type="PROSITE" id="PS51449"/>
    </source>
</evidence>
<feature type="domain" description="Radical SAM core" evidence="12">
    <location>
        <begin position="130"/>
        <end position="362"/>
    </location>
</feature>
<dbReference type="SFLD" id="SFLDS00029">
    <property type="entry name" value="Radical_SAM"/>
    <property type="match status" value="1"/>
</dbReference>
<comment type="cofactor">
    <cofactor evidence="9">
        <name>[4Fe-4S] cluster</name>
        <dbReference type="ChEBI" id="CHEBI:49883"/>
    </cofactor>
    <text evidence="9">Binds 2 [4Fe-4S] clusters. One cluster is coordinated with 3 cysteines and an exchangeable S-adenosyl-L-methionine.</text>
</comment>
<dbReference type="Pfam" id="PF04055">
    <property type="entry name" value="Radical_SAM"/>
    <property type="match status" value="1"/>
</dbReference>
<dbReference type="InterPro" id="IPR007197">
    <property type="entry name" value="rSAM"/>
</dbReference>
<comment type="subcellular location">
    <subcellularLocation>
        <location evidence="9">Cytoplasm</location>
    </subcellularLocation>
</comment>
<dbReference type="InterPro" id="IPR005839">
    <property type="entry name" value="Methylthiotransferase"/>
</dbReference>
<dbReference type="PROSITE" id="PS01278">
    <property type="entry name" value="MTTASE_RADICAL"/>
    <property type="match status" value="1"/>
</dbReference>
<evidence type="ECO:0000259" key="10">
    <source>
        <dbReference type="PROSITE" id="PS50926"/>
    </source>
</evidence>
<name>A0ABZ0IHG9_9GAMM</name>
<dbReference type="EC" id="2.8.4.3" evidence="8 9"/>
<dbReference type="SFLD" id="SFLDG01061">
    <property type="entry name" value="methylthiotransferase"/>
    <property type="match status" value="1"/>
</dbReference>
<dbReference type="SMART" id="SM00729">
    <property type="entry name" value="Elp3"/>
    <property type="match status" value="1"/>
</dbReference>
<evidence type="ECO:0000256" key="5">
    <source>
        <dbReference type="ARBA" id="ARBA00022723"/>
    </source>
</evidence>
<comment type="subunit">
    <text evidence="9">Monomer.</text>
</comment>
<dbReference type="HAMAP" id="MF_01864">
    <property type="entry name" value="tRNA_metthiotr_MiaB"/>
    <property type="match status" value="1"/>
</dbReference>
<dbReference type="SUPFAM" id="SSF102114">
    <property type="entry name" value="Radical SAM enzymes"/>
    <property type="match status" value="1"/>
</dbReference>
<dbReference type="InterPro" id="IPR002792">
    <property type="entry name" value="TRAM_dom"/>
</dbReference>
<dbReference type="GO" id="GO:0035597">
    <property type="term" value="F:tRNA-2-methylthio-N(6)-dimethylallyladenosine(37) synthase activity"/>
    <property type="evidence" value="ECO:0007669"/>
    <property type="project" value="UniProtKB-EC"/>
</dbReference>
<accession>A0ABZ0IHG9</accession>
<keyword evidence="14" id="KW-1185">Reference proteome</keyword>
<evidence type="ECO:0000256" key="7">
    <source>
        <dbReference type="ARBA" id="ARBA00023014"/>
    </source>
</evidence>
<dbReference type="InterPro" id="IPR006638">
    <property type="entry name" value="Elp3/MiaA/NifB-like_rSAM"/>
</dbReference>
<keyword evidence="6 9" id="KW-0408">Iron</keyword>
<dbReference type="Gene3D" id="3.80.30.20">
    <property type="entry name" value="tm_1862 like domain"/>
    <property type="match status" value="1"/>
</dbReference>
<feature type="binding site" evidence="9">
    <location>
        <position position="151"/>
    </location>
    <ligand>
        <name>[4Fe-4S] cluster</name>
        <dbReference type="ChEBI" id="CHEBI:49883"/>
        <label>2</label>
        <note>4Fe-4S-S-AdoMet</note>
    </ligand>
</feature>
<dbReference type="InterPro" id="IPR038135">
    <property type="entry name" value="Methylthiotransferase_N_sf"/>
</dbReference>
<comment type="caution">
    <text evidence="9">Lacks conserved residue(s) required for the propagation of feature annotation.</text>
</comment>
<evidence type="ECO:0000256" key="3">
    <source>
        <dbReference type="ARBA" id="ARBA00022679"/>
    </source>
</evidence>
<keyword evidence="5 9" id="KW-0479">Metal-binding</keyword>
<dbReference type="PROSITE" id="PS51449">
    <property type="entry name" value="MTTASE_N"/>
    <property type="match status" value="1"/>
</dbReference>
<keyword evidence="9" id="KW-0819">tRNA processing</keyword>
<evidence type="ECO:0000256" key="1">
    <source>
        <dbReference type="ARBA" id="ARBA00003234"/>
    </source>
</evidence>
<dbReference type="InterPro" id="IPR020612">
    <property type="entry name" value="Methylthiotransferase_CS"/>
</dbReference>
<dbReference type="CDD" id="cd01335">
    <property type="entry name" value="Radical_SAM"/>
    <property type="match status" value="1"/>
</dbReference>
<organism evidence="13 14">
    <name type="scientific">Congregibacter brevis</name>
    <dbReference type="NCBI Taxonomy" id="3081201"/>
    <lineage>
        <taxon>Bacteria</taxon>
        <taxon>Pseudomonadati</taxon>
        <taxon>Pseudomonadota</taxon>
        <taxon>Gammaproteobacteria</taxon>
        <taxon>Cellvibrionales</taxon>
        <taxon>Halieaceae</taxon>
        <taxon>Congregibacter</taxon>
    </lineage>
</organism>
<evidence type="ECO:0000313" key="14">
    <source>
        <dbReference type="Proteomes" id="UP001626549"/>
    </source>
</evidence>
<feature type="domain" description="MTTase N-terminal" evidence="11">
    <location>
        <begin position="1"/>
        <end position="107"/>
    </location>
</feature>
<dbReference type="RefSeq" id="WP_407329979.1">
    <property type="nucleotide sequence ID" value="NZ_CP136865.1"/>
</dbReference>
<feature type="binding site" evidence="9">
    <location>
        <position position="144"/>
    </location>
    <ligand>
        <name>[4Fe-4S] cluster</name>
        <dbReference type="ChEBI" id="CHEBI:49883"/>
        <label>2</label>
        <note>4Fe-4S-S-AdoMet</note>
    </ligand>
</feature>
<evidence type="ECO:0000256" key="8">
    <source>
        <dbReference type="ARBA" id="ARBA00033765"/>
    </source>
</evidence>